<keyword evidence="3" id="KW-1185">Reference proteome</keyword>
<evidence type="ECO:0000313" key="3">
    <source>
        <dbReference type="Proteomes" id="UP000749010"/>
    </source>
</evidence>
<sequence length="138" mass="14610">MYIPPTVSSASSPAPQGHQAISAAAREARATASGNNAAAPANQAQALQQVQAHLQAQAPVQAPPDSEKLETAIQSVREFVKPTNSNIEFSVDDDSGQLVVKIIDRSTKEVIRQMPSEEMMAIAKTLDSIKGLFVTQTA</sequence>
<comment type="caution">
    <text evidence="2">The sequence shown here is derived from an EMBL/GenBank/DDBJ whole genome shotgun (WGS) entry which is preliminary data.</text>
</comment>
<feature type="region of interest" description="Disordered" evidence="1">
    <location>
        <begin position="1"/>
        <end position="48"/>
    </location>
</feature>
<name>A0ABX1TZ18_9PROT</name>
<dbReference type="InterPro" id="IPR035924">
    <property type="entry name" value="FlaG-like_sf"/>
</dbReference>
<gene>
    <name evidence="2" type="ORF">E4Q23_09115</name>
</gene>
<organism evidence="2 3">
    <name type="scientific">Candidatus Accumulibacter phosphatis</name>
    <dbReference type="NCBI Taxonomy" id="327160"/>
    <lineage>
        <taxon>Bacteria</taxon>
        <taxon>Pseudomonadati</taxon>
        <taxon>Pseudomonadota</taxon>
        <taxon>Betaproteobacteria</taxon>
        <taxon>Candidatus Accumulibacter</taxon>
    </lineage>
</organism>
<dbReference type="Gene3D" id="3.30.160.170">
    <property type="entry name" value="FlaG-like"/>
    <property type="match status" value="1"/>
</dbReference>
<dbReference type="RefSeq" id="WP_169066361.1">
    <property type="nucleotide sequence ID" value="NZ_SPMY01000024.1"/>
</dbReference>
<protein>
    <submittedName>
        <fullName evidence="2">Flagellar protein FlaG</fullName>
    </submittedName>
</protein>
<evidence type="ECO:0000256" key="1">
    <source>
        <dbReference type="SAM" id="MobiDB-lite"/>
    </source>
</evidence>
<dbReference type="EMBL" id="SPMY01000024">
    <property type="protein sequence ID" value="NMQ27903.1"/>
    <property type="molecule type" value="Genomic_DNA"/>
</dbReference>
<reference evidence="2 3" key="1">
    <citation type="submission" date="2019-03" db="EMBL/GenBank/DDBJ databases">
        <title>Metabolic reconstructions from genomes of highly enriched 'Candidatus Accumulibacter' and 'Candidatus Competibacter' bioreactor populations.</title>
        <authorList>
            <person name="Annavajhala M.K."/>
            <person name="Welles L."/>
            <person name="Abbas B."/>
            <person name="Sorokin D."/>
            <person name="Park H."/>
            <person name="Van Loosdrecht M."/>
            <person name="Chandran K."/>
        </authorList>
    </citation>
    <scope>NUCLEOTIDE SEQUENCE [LARGE SCALE GENOMIC DNA]</scope>
    <source>
        <strain evidence="2 3">SBR_S</strain>
    </source>
</reference>
<keyword evidence="2" id="KW-0966">Cell projection</keyword>
<evidence type="ECO:0000313" key="2">
    <source>
        <dbReference type="EMBL" id="NMQ27903.1"/>
    </source>
</evidence>
<keyword evidence="2" id="KW-0969">Cilium</keyword>
<dbReference type="Pfam" id="PF03646">
    <property type="entry name" value="FlaG"/>
    <property type="match status" value="1"/>
</dbReference>
<dbReference type="InterPro" id="IPR005186">
    <property type="entry name" value="FlaG"/>
</dbReference>
<dbReference type="PANTHER" id="PTHR37166">
    <property type="entry name" value="PROTEIN FLAG"/>
    <property type="match status" value="1"/>
</dbReference>
<dbReference type="PANTHER" id="PTHR37166:SF1">
    <property type="entry name" value="PROTEIN FLAG"/>
    <property type="match status" value="1"/>
</dbReference>
<keyword evidence="2" id="KW-0282">Flagellum</keyword>
<dbReference type="Proteomes" id="UP000749010">
    <property type="component" value="Unassembled WGS sequence"/>
</dbReference>
<accession>A0ABX1TZ18</accession>
<dbReference type="SUPFAM" id="SSF160214">
    <property type="entry name" value="FlaG-like"/>
    <property type="match status" value="1"/>
</dbReference>
<proteinExistence type="predicted"/>